<proteinExistence type="predicted"/>
<dbReference type="InterPro" id="IPR050832">
    <property type="entry name" value="Bact_Acetyltransf"/>
</dbReference>
<name>A0ABT1DMU4_9ACTN</name>
<dbReference type="InterPro" id="IPR000182">
    <property type="entry name" value="GNAT_dom"/>
</dbReference>
<evidence type="ECO:0000256" key="2">
    <source>
        <dbReference type="ARBA" id="ARBA00023315"/>
    </source>
</evidence>
<dbReference type="Gene3D" id="3.40.630.30">
    <property type="match status" value="1"/>
</dbReference>
<evidence type="ECO:0000313" key="5">
    <source>
        <dbReference type="Proteomes" id="UP001523369"/>
    </source>
</evidence>
<reference evidence="4 5" key="1">
    <citation type="submission" date="2022-06" db="EMBL/GenBank/DDBJ databases">
        <title>New Species of the Genus Actinoplanes, ActinopZanes ferrugineus.</title>
        <authorList>
            <person name="Ding P."/>
        </authorList>
    </citation>
    <scope>NUCLEOTIDE SEQUENCE [LARGE SCALE GENOMIC DNA]</scope>
    <source>
        <strain evidence="4 5">TRM88003</strain>
    </source>
</reference>
<gene>
    <name evidence="4" type="ORF">M1L60_10850</name>
</gene>
<dbReference type="PANTHER" id="PTHR43877:SF2">
    <property type="entry name" value="AMINOALKYLPHOSPHONATE N-ACETYLTRANSFERASE-RELATED"/>
    <property type="match status" value="1"/>
</dbReference>
<evidence type="ECO:0000259" key="3">
    <source>
        <dbReference type="PROSITE" id="PS51186"/>
    </source>
</evidence>
<evidence type="ECO:0000256" key="1">
    <source>
        <dbReference type="ARBA" id="ARBA00022679"/>
    </source>
</evidence>
<protein>
    <submittedName>
        <fullName evidence="4">GNAT family N-acetyltransferase</fullName>
    </submittedName>
</protein>
<sequence length="173" mass="18521">MKDNPQIRTAQPADLDDIAELAGSKDRALVRLQAAGRGEDSMLVAVASGVLLGTTSIRWADGCDPPHPWLYGLAVAEHARGQGIGRSLVRAAEAAAAARSAAAMSLDTDVDALSTVAFYQHLGYRMICGHEHRWRSLDPRTGAVTATGTAPTWIMRKWLAPQQHHLHNPVGEG</sequence>
<dbReference type="RefSeq" id="WP_253237225.1">
    <property type="nucleotide sequence ID" value="NZ_JAMYJR010000010.1"/>
</dbReference>
<dbReference type="CDD" id="cd04301">
    <property type="entry name" value="NAT_SF"/>
    <property type="match status" value="1"/>
</dbReference>
<comment type="caution">
    <text evidence="4">The sequence shown here is derived from an EMBL/GenBank/DDBJ whole genome shotgun (WGS) entry which is preliminary data.</text>
</comment>
<dbReference type="EMBL" id="JAMYJR010000010">
    <property type="protein sequence ID" value="MCO8271091.1"/>
    <property type="molecule type" value="Genomic_DNA"/>
</dbReference>
<evidence type="ECO:0000313" key="4">
    <source>
        <dbReference type="EMBL" id="MCO8271091.1"/>
    </source>
</evidence>
<keyword evidence="5" id="KW-1185">Reference proteome</keyword>
<dbReference type="PANTHER" id="PTHR43877">
    <property type="entry name" value="AMINOALKYLPHOSPHONATE N-ACETYLTRANSFERASE-RELATED-RELATED"/>
    <property type="match status" value="1"/>
</dbReference>
<keyword evidence="1" id="KW-0808">Transferase</keyword>
<keyword evidence="2" id="KW-0012">Acyltransferase</keyword>
<organism evidence="4 5">
    <name type="scientific">Paractinoplanes aksuensis</name>
    <dbReference type="NCBI Taxonomy" id="2939490"/>
    <lineage>
        <taxon>Bacteria</taxon>
        <taxon>Bacillati</taxon>
        <taxon>Actinomycetota</taxon>
        <taxon>Actinomycetes</taxon>
        <taxon>Micromonosporales</taxon>
        <taxon>Micromonosporaceae</taxon>
        <taxon>Paractinoplanes</taxon>
    </lineage>
</organism>
<dbReference type="Proteomes" id="UP001523369">
    <property type="component" value="Unassembled WGS sequence"/>
</dbReference>
<dbReference type="Pfam" id="PF00583">
    <property type="entry name" value="Acetyltransf_1"/>
    <property type="match status" value="1"/>
</dbReference>
<dbReference type="SUPFAM" id="SSF55729">
    <property type="entry name" value="Acyl-CoA N-acyltransferases (Nat)"/>
    <property type="match status" value="1"/>
</dbReference>
<dbReference type="InterPro" id="IPR016181">
    <property type="entry name" value="Acyl_CoA_acyltransferase"/>
</dbReference>
<accession>A0ABT1DMU4</accession>
<feature type="domain" description="N-acetyltransferase" evidence="3">
    <location>
        <begin position="5"/>
        <end position="160"/>
    </location>
</feature>
<dbReference type="PROSITE" id="PS51186">
    <property type="entry name" value="GNAT"/>
    <property type="match status" value="1"/>
</dbReference>